<dbReference type="AlphaFoldDB" id="A0AA96LS34"/>
<evidence type="ECO:0000313" key="2">
    <source>
        <dbReference type="EMBL" id="WNR46268.1"/>
    </source>
</evidence>
<dbReference type="PANTHER" id="PTHR43179:SF7">
    <property type="entry name" value="RHAMNOSYLTRANSFERASE WBBL"/>
    <property type="match status" value="1"/>
</dbReference>
<protein>
    <submittedName>
        <fullName evidence="2">Glycosyltransferase family 2 protein</fullName>
        <ecNumber evidence="2">2.4.-.-</ecNumber>
    </submittedName>
</protein>
<evidence type="ECO:0000259" key="1">
    <source>
        <dbReference type="Pfam" id="PF00535"/>
    </source>
</evidence>
<keyword evidence="3" id="KW-1185">Reference proteome</keyword>
<dbReference type="CDD" id="cd04186">
    <property type="entry name" value="GT_2_like_c"/>
    <property type="match status" value="1"/>
</dbReference>
<reference evidence="2" key="1">
    <citation type="submission" date="2022-02" db="EMBL/GenBank/DDBJ databases">
        <title>Paenibacillus sp. MBLB1832 Whole Genome Shotgun Sequencing.</title>
        <authorList>
            <person name="Hwang C.Y."/>
            <person name="Cho E.-S."/>
            <person name="Seo M.-J."/>
        </authorList>
    </citation>
    <scope>NUCLEOTIDE SEQUENCE</scope>
    <source>
        <strain evidence="2">MBLB1832</strain>
    </source>
</reference>
<accession>A0AA96LS34</accession>
<dbReference type="RefSeq" id="WP_314803854.1">
    <property type="nucleotide sequence ID" value="NZ_CP130319.1"/>
</dbReference>
<dbReference type="InterPro" id="IPR029044">
    <property type="entry name" value="Nucleotide-diphossugar_trans"/>
</dbReference>
<dbReference type="EC" id="2.4.-.-" evidence="2"/>
<dbReference type="PANTHER" id="PTHR43179">
    <property type="entry name" value="RHAMNOSYLTRANSFERASE WBBL"/>
    <property type="match status" value="1"/>
</dbReference>
<dbReference type="Pfam" id="PF00535">
    <property type="entry name" value="Glycos_transf_2"/>
    <property type="match status" value="1"/>
</dbReference>
<dbReference type="Proteomes" id="UP001304650">
    <property type="component" value="Chromosome"/>
</dbReference>
<feature type="domain" description="Glycosyltransferase 2-like" evidence="1">
    <location>
        <begin position="6"/>
        <end position="174"/>
    </location>
</feature>
<organism evidence="2 3">
    <name type="scientific">Paenibacillus roseopurpureus</name>
    <dbReference type="NCBI Taxonomy" id="2918901"/>
    <lineage>
        <taxon>Bacteria</taxon>
        <taxon>Bacillati</taxon>
        <taxon>Bacillota</taxon>
        <taxon>Bacilli</taxon>
        <taxon>Bacillales</taxon>
        <taxon>Paenibacillaceae</taxon>
        <taxon>Paenibacillus</taxon>
    </lineage>
</organism>
<proteinExistence type="predicted"/>
<dbReference type="KEGG" id="proo:MJB10_09285"/>
<name>A0AA96LS34_9BACL</name>
<gene>
    <name evidence="2" type="ORF">MJB10_09285</name>
</gene>
<dbReference type="SUPFAM" id="SSF53448">
    <property type="entry name" value="Nucleotide-diphospho-sugar transferases"/>
    <property type="match status" value="1"/>
</dbReference>
<dbReference type="InterPro" id="IPR001173">
    <property type="entry name" value="Glyco_trans_2-like"/>
</dbReference>
<keyword evidence="2" id="KW-0808">Transferase</keyword>
<sequence>MSTLISIVMLTWNGLNYTKECVDSILRHADKRIQIQFVFVDNGSTDGTVEYLRSVPSSKLICNQVNRGFAAGNNQGLAVADGEYICLLNNDTVVTKGWLTRLLSCLEQNPAIAIVGPRSNNVAWAQLVYNVPYKSMSEMEAFAANWSQLNRDQGFFPHKLIGHCMLFHKDLITKIGGLDERFFPGNYEDDDFCLRARVSGQILWVANDVYVHHYGGSTFKSNQTNYSASAFANAERFSRKWSLGMTGLELDQFGYNPSELVEREKPFRIERHYVPIGGKVHEDCTDKS</sequence>
<evidence type="ECO:0000313" key="3">
    <source>
        <dbReference type="Proteomes" id="UP001304650"/>
    </source>
</evidence>
<dbReference type="Gene3D" id="3.90.550.10">
    <property type="entry name" value="Spore Coat Polysaccharide Biosynthesis Protein SpsA, Chain A"/>
    <property type="match status" value="1"/>
</dbReference>
<dbReference type="EMBL" id="CP130319">
    <property type="protein sequence ID" value="WNR46268.1"/>
    <property type="molecule type" value="Genomic_DNA"/>
</dbReference>
<keyword evidence="2" id="KW-0328">Glycosyltransferase</keyword>
<dbReference type="GO" id="GO:0016757">
    <property type="term" value="F:glycosyltransferase activity"/>
    <property type="evidence" value="ECO:0007669"/>
    <property type="project" value="UniProtKB-KW"/>
</dbReference>